<feature type="transmembrane region" description="Helical" evidence="1">
    <location>
        <begin position="73"/>
        <end position="92"/>
    </location>
</feature>
<dbReference type="PANTHER" id="PTHR36178">
    <property type="entry name" value="SLR0625 PROTEIN"/>
    <property type="match status" value="1"/>
</dbReference>
<sequence length="444" mass="47804">MTLTTVLIDISAVSVLLFLAFLIRQKIPFFYKYYIPTSLIAGILGLLLGPQVLGQFSPVHLQFSEWISQWTNFLFAFIFATSFLGTSTGKFGRDVLSTTCVTGVVFMAQVLVGLGIAFLLSTFMDNVPYAMGLLPVSGFYGGHGSAGIMGGCFATEGWEEAMGIALTYATIGMFVAVIGGMWIINWGAKKGYTRQKMDSSYVEKKDITGILPAEQRKPAAMGISNPSVIDPMAFQMMIVGTIIAVSHFLREAIIKVFPFWERIPLYTMCLIMGAIIGVAISKTKYNQYIDRGSMKRISGVALEYAIAMNVATIKLSVLASYLVPILLTSAAITAVTAVICIVLAKKWYGKDWFEMAMGAYGQCTGSLATGLLLIKVLDPNGDTLAAESVSGSSTLGSFWQQPYNTIGPMMILASPVLVTLGTAGFLAAFLAAGTLLFGRTVKKS</sequence>
<feature type="transmembrane region" description="Helical" evidence="1">
    <location>
        <begin position="30"/>
        <end position="53"/>
    </location>
</feature>
<feature type="transmembrane region" description="Helical" evidence="1">
    <location>
        <begin position="301"/>
        <end position="319"/>
    </location>
</feature>
<feature type="transmembrane region" description="Helical" evidence="1">
    <location>
        <begin position="6"/>
        <end position="23"/>
    </location>
</feature>
<dbReference type="EMBL" id="JACRTJ010000005">
    <property type="protein sequence ID" value="MBC8598054.1"/>
    <property type="molecule type" value="Genomic_DNA"/>
</dbReference>
<feature type="transmembrane region" description="Helical" evidence="1">
    <location>
        <begin position="325"/>
        <end position="344"/>
    </location>
</feature>
<dbReference type="InterPro" id="IPR004445">
    <property type="entry name" value="GltS"/>
</dbReference>
<protein>
    <submittedName>
        <fullName evidence="2">Sodium:glutamate symporter</fullName>
    </submittedName>
</protein>
<dbReference type="PANTHER" id="PTHR36178:SF1">
    <property type="entry name" value="SODIUM_GLUTAMATE SYMPORTER"/>
    <property type="match status" value="1"/>
</dbReference>
<keyword evidence="3" id="KW-1185">Reference proteome</keyword>
<feature type="transmembrane region" description="Helical" evidence="1">
    <location>
        <begin position="409"/>
        <end position="437"/>
    </location>
</feature>
<keyword evidence="1" id="KW-1133">Transmembrane helix</keyword>
<name>A0ABR7NPL1_9FIRM</name>
<organism evidence="2 3">
    <name type="scientific">Enterocloster hominis</name>
    <name type="common">ex Liu et al. 2021</name>
    <dbReference type="NCBI Taxonomy" id="2763663"/>
    <lineage>
        <taxon>Bacteria</taxon>
        <taxon>Bacillati</taxon>
        <taxon>Bacillota</taxon>
        <taxon>Clostridia</taxon>
        <taxon>Lachnospirales</taxon>
        <taxon>Lachnospiraceae</taxon>
        <taxon>Enterocloster</taxon>
    </lineage>
</organism>
<feature type="transmembrane region" description="Helical" evidence="1">
    <location>
        <begin position="356"/>
        <end position="374"/>
    </location>
</feature>
<feature type="transmembrane region" description="Helical" evidence="1">
    <location>
        <begin position="263"/>
        <end position="280"/>
    </location>
</feature>
<comment type="caution">
    <text evidence="2">The sequence shown here is derived from an EMBL/GenBank/DDBJ whole genome shotgun (WGS) entry which is preliminary data.</text>
</comment>
<dbReference type="RefSeq" id="WP_252207842.1">
    <property type="nucleotide sequence ID" value="NZ_JACRTJ010000005.1"/>
</dbReference>
<feature type="transmembrane region" description="Helical" evidence="1">
    <location>
        <begin position="236"/>
        <end position="257"/>
    </location>
</feature>
<accession>A0ABR7NPL1</accession>
<dbReference type="Pfam" id="PF03616">
    <property type="entry name" value="Glt_symporter"/>
    <property type="match status" value="1"/>
</dbReference>
<proteinExistence type="predicted"/>
<feature type="transmembrane region" description="Helical" evidence="1">
    <location>
        <begin position="104"/>
        <end position="124"/>
    </location>
</feature>
<dbReference type="Proteomes" id="UP000647491">
    <property type="component" value="Unassembled WGS sequence"/>
</dbReference>
<gene>
    <name evidence="2" type="ORF">H8708_02220</name>
</gene>
<reference evidence="2 3" key="1">
    <citation type="submission" date="2020-08" db="EMBL/GenBank/DDBJ databases">
        <title>Genome public.</title>
        <authorList>
            <person name="Liu C."/>
            <person name="Sun Q."/>
        </authorList>
    </citation>
    <scope>NUCLEOTIDE SEQUENCE [LARGE SCALE GENOMIC DNA]</scope>
    <source>
        <strain evidence="2 3">BX10</strain>
    </source>
</reference>
<feature type="transmembrane region" description="Helical" evidence="1">
    <location>
        <begin position="165"/>
        <end position="188"/>
    </location>
</feature>
<evidence type="ECO:0000313" key="3">
    <source>
        <dbReference type="Proteomes" id="UP000647491"/>
    </source>
</evidence>
<evidence type="ECO:0000256" key="1">
    <source>
        <dbReference type="SAM" id="Phobius"/>
    </source>
</evidence>
<evidence type="ECO:0000313" key="2">
    <source>
        <dbReference type="EMBL" id="MBC8598054.1"/>
    </source>
</evidence>
<keyword evidence="1" id="KW-0472">Membrane</keyword>
<keyword evidence="1" id="KW-0812">Transmembrane</keyword>